<dbReference type="AlphaFoldDB" id="H9UHM9"/>
<dbReference type="GO" id="GO:0051536">
    <property type="term" value="F:iron-sulfur cluster binding"/>
    <property type="evidence" value="ECO:0007669"/>
    <property type="project" value="UniProtKB-KW"/>
</dbReference>
<dbReference type="EMBL" id="CP003282">
    <property type="protein sequence ID" value="AFG37022.1"/>
    <property type="molecule type" value="Genomic_DNA"/>
</dbReference>
<gene>
    <name evidence="7" type="ordered locus">Spiaf_0933</name>
</gene>
<protein>
    <submittedName>
        <fullName evidence="7">Nitroreductase</fullName>
    </submittedName>
</protein>
<reference evidence="8" key="1">
    <citation type="journal article" date="2013" name="Stand. Genomic Sci.">
        <title>Complete genome sequence of the halophilic bacterium Spirochaeta africana type strain (Z-7692(T)) from the alkaline Lake Magadi in the East African Rift.</title>
        <authorList>
            <person name="Liolos K."/>
            <person name="Abt B."/>
            <person name="Scheuner C."/>
            <person name="Teshima H."/>
            <person name="Held B."/>
            <person name="Lapidus A."/>
            <person name="Nolan M."/>
            <person name="Lucas S."/>
            <person name="Deshpande S."/>
            <person name="Cheng J.F."/>
            <person name="Tapia R."/>
            <person name="Goodwin L.A."/>
            <person name="Pitluck S."/>
            <person name="Pagani I."/>
            <person name="Ivanova N."/>
            <person name="Mavromatis K."/>
            <person name="Mikhailova N."/>
            <person name="Huntemann M."/>
            <person name="Pati A."/>
            <person name="Chen A."/>
            <person name="Palaniappan K."/>
            <person name="Land M."/>
            <person name="Rohde M."/>
            <person name="Tindall B.J."/>
            <person name="Detter J.C."/>
            <person name="Goker M."/>
            <person name="Bristow J."/>
            <person name="Eisen J.A."/>
            <person name="Markowitz V."/>
            <person name="Hugenholtz P."/>
            <person name="Woyke T."/>
            <person name="Klenk H.P."/>
            <person name="Kyrpides N.C."/>
        </authorList>
    </citation>
    <scope>NUCLEOTIDE SEQUENCE</scope>
    <source>
        <strain evidence="8">ATCC 700263 / DSM 8902 / Z-7692</strain>
    </source>
</reference>
<dbReference type="KEGG" id="sfc:Spiaf_0933"/>
<dbReference type="Gene3D" id="3.40.109.10">
    <property type="entry name" value="NADH Oxidase"/>
    <property type="match status" value="1"/>
</dbReference>
<sequence>MIGTIDTQRCVRCGLCIQDCIADAIDPDTMVIDQHRCIRCSHCSAICPVVAVSWHDALGNPMGAGEPVEPVSDSTVQELENLILRRRSVRSYHPEPLPAPLLQRLLETVNHAPTGTNSRGVGVTVVNSPQRMRELSDLAMRFFRRLGRLVLNPVTVPWILLLGGRTGLRKLRGYQRHIDRYFEGHNNLTHGAPALLVFHADRRSSCPSEDALIWAATAALHAESLGLGTCYNGFLVRAARLHRPIRRWLDLPRGHRVYETLLIGSPRVQYPRAACREPSYTRIIE</sequence>
<dbReference type="eggNOG" id="COG0778">
    <property type="taxonomic scope" value="Bacteria"/>
</dbReference>
<keyword evidence="3" id="KW-0560">Oxidoreductase</keyword>
<evidence type="ECO:0000256" key="3">
    <source>
        <dbReference type="ARBA" id="ARBA00023002"/>
    </source>
</evidence>
<dbReference type="PANTHER" id="PTHR43673:SF10">
    <property type="entry name" value="NADH DEHYDROGENASE_NAD(P)H NITROREDUCTASE XCC3605-RELATED"/>
    <property type="match status" value="1"/>
</dbReference>
<dbReference type="InterPro" id="IPR029479">
    <property type="entry name" value="Nitroreductase"/>
</dbReference>
<accession>H9UHM9</accession>
<evidence type="ECO:0000256" key="2">
    <source>
        <dbReference type="ARBA" id="ARBA00022723"/>
    </source>
</evidence>
<dbReference type="SUPFAM" id="SSF54862">
    <property type="entry name" value="4Fe-4S ferredoxins"/>
    <property type="match status" value="1"/>
</dbReference>
<dbReference type="GO" id="GO:0046872">
    <property type="term" value="F:metal ion binding"/>
    <property type="evidence" value="ECO:0007669"/>
    <property type="project" value="UniProtKB-KW"/>
</dbReference>
<keyword evidence="5" id="KW-0411">Iron-sulfur</keyword>
<keyword evidence="2" id="KW-0479">Metal-binding</keyword>
<dbReference type="OrthoDB" id="9803397at2"/>
<keyword evidence="8" id="KW-1185">Reference proteome</keyword>
<dbReference type="PROSITE" id="PS51379">
    <property type="entry name" value="4FE4S_FER_2"/>
    <property type="match status" value="2"/>
</dbReference>
<dbReference type="InterPro" id="IPR000415">
    <property type="entry name" value="Nitroreductase-like"/>
</dbReference>
<proteinExistence type="inferred from homology"/>
<dbReference type="SUPFAM" id="SSF55469">
    <property type="entry name" value="FMN-dependent nitroreductase-like"/>
    <property type="match status" value="1"/>
</dbReference>
<comment type="similarity">
    <text evidence="1">Belongs to the nitroreductase family.</text>
</comment>
<evidence type="ECO:0000259" key="6">
    <source>
        <dbReference type="PROSITE" id="PS51379"/>
    </source>
</evidence>
<feature type="domain" description="4Fe-4S ferredoxin-type" evidence="6">
    <location>
        <begin position="28"/>
        <end position="57"/>
    </location>
</feature>
<dbReference type="STRING" id="889378.Spiaf_0933"/>
<dbReference type="Proteomes" id="UP000007383">
    <property type="component" value="Chromosome"/>
</dbReference>
<evidence type="ECO:0000256" key="1">
    <source>
        <dbReference type="ARBA" id="ARBA00007118"/>
    </source>
</evidence>
<dbReference type="PANTHER" id="PTHR43673">
    <property type="entry name" value="NAD(P)H NITROREDUCTASE YDGI-RELATED"/>
    <property type="match status" value="1"/>
</dbReference>
<evidence type="ECO:0000256" key="5">
    <source>
        <dbReference type="ARBA" id="ARBA00023014"/>
    </source>
</evidence>
<dbReference type="RefSeq" id="WP_014455017.1">
    <property type="nucleotide sequence ID" value="NC_017098.1"/>
</dbReference>
<dbReference type="HOGENOM" id="CLU_070764_2_1_12"/>
<dbReference type="GO" id="GO:0016491">
    <property type="term" value="F:oxidoreductase activity"/>
    <property type="evidence" value="ECO:0007669"/>
    <property type="project" value="UniProtKB-KW"/>
</dbReference>
<name>H9UHM9_SPIAZ</name>
<evidence type="ECO:0000313" key="7">
    <source>
        <dbReference type="EMBL" id="AFG37022.1"/>
    </source>
</evidence>
<dbReference type="InterPro" id="IPR017896">
    <property type="entry name" value="4Fe4S_Fe-S-bd"/>
</dbReference>
<keyword evidence="4" id="KW-0408">Iron</keyword>
<dbReference type="Gene3D" id="3.30.70.20">
    <property type="match status" value="1"/>
</dbReference>
<feature type="domain" description="4Fe-4S ferredoxin-type" evidence="6">
    <location>
        <begin position="1"/>
        <end position="27"/>
    </location>
</feature>
<organism evidence="7 8">
    <name type="scientific">Spirochaeta africana (strain ATCC 700263 / DSM 8902 / Z-7692)</name>
    <dbReference type="NCBI Taxonomy" id="889378"/>
    <lineage>
        <taxon>Bacteria</taxon>
        <taxon>Pseudomonadati</taxon>
        <taxon>Spirochaetota</taxon>
        <taxon>Spirochaetia</taxon>
        <taxon>Spirochaetales</taxon>
        <taxon>Spirochaetaceae</taxon>
        <taxon>Spirochaeta</taxon>
    </lineage>
</organism>
<dbReference type="InterPro" id="IPR017900">
    <property type="entry name" value="4Fe4S_Fe_S_CS"/>
</dbReference>
<evidence type="ECO:0000256" key="4">
    <source>
        <dbReference type="ARBA" id="ARBA00023004"/>
    </source>
</evidence>
<dbReference type="Pfam" id="PF00881">
    <property type="entry name" value="Nitroreductase"/>
    <property type="match status" value="1"/>
</dbReference>
<dbReference type="PROSITE" id="PS00198">
    <property type="entry name" value="4FE4S_FER_1"/>
    <property type="match status" value="1"/>
</dbReference>
<evidence type="ECO:0000313" key="8">
    <source>
        <dbReference type="Proteomes" id="UP000007383"/>
    </source>
</evidence>
<dbReference type="PATRIC" id="fig|889378.3.peg.935"/>